<accession>A0AA86YYZ0</accession>
<feature type="domain" description="Nudix hydrolase" evidence="4">
    <location>
        <begin position="18"/>
        <end position="162"/>
    </location>
</feature>
<reference evidence="5 6" key="3">
    <citation type="submission" date="2008-05" db="EMBL/GenBank/DDBJ databases">
        <authorList>
            <person name="Fulton L."/>
            <person name="Clifton S."/>
            <person name="Fulton B."/>
            <person name="Xu J."/>
            <person name="Minx P."/>
            <person name="Pepin K.H."/>
            <person name="Johnson M."/>
            <person name="Thiruvilangam P."/>
            <person name="Bhonagiri V."/>
            <person name="Nash W.E."/>
            <person name="Mardis E.R."/>
            <person name="Wilson R.K."/>
        </authorList>
    </citation>
    <scope>NUCLEOTIDE SEQUENCE [LARGE SCALE GENOMIC DNA]</scope>
    <source>
        <strain evidence="5 6">ATCC 25827</strain>
    </source>
</reference>
<dbReference type="InterPro" id="IPR020084">
    <property type="entry name" value="NUDIX_hydrolase_CS"/>
</dbReference>
<dbReference type="CDD" id="cd03674">
    <property type="entry name" value="NUDIX_Hydrolase"/>
    <property type="match status" value="1"/>
</dbReference>
<dbReference type="InterPro" id="IPR015797">
    <property type="entry name" value="NUDIX_hydrolase-like_dom_sf"/>
</dbReference>
<protein>
    <submittedName>
        <fullName evidence="5">Hydrolase, NUDIX family</fullName>
    </submittedName>
</protein>
<evidence type="ECO:0000256" key="1">
    <source>
        <dbReference type="ARBA" id="ARBA00001946"/>
    </source>
</evidence>
<evidence type="ECO:0000256" key="2">
    <source>
        <dbReference type="ARBA" id="ARBA00022801"/>
    </source>
</evidence>
<keyword evidence="2 3" id="KW-0378">Hydrolase</keyword>
<evidence type="ECO:0000256" key="3">
    <source>
        <dbReference type="RuleBase" id="RU003476"/>
    </source>
</evidence>
<dbReference type="EMBL" id="ABJD02000101">
    <property type="protein sequence ID" value="EDU59394.1"/>
    <property type="molecule type" value="Genomic_DNA"/>
</dbReference>
<dbReference type="PROSITE" id="PS00893">
    <property type="entry name" value="NUDIX_BOX"/>
    <property type="match status" value="1"/>
</dbReference>
<dbReference type="AlphaFoldDB" id="A0AA86YYZ0"/>
<dbReference type="SUPFAM" id="SSF55811">
    <property type="entry name" value="Nudix"/>
    <property type="match status" value="1"/>
</dbReference>
<reference evidence="6" key="1">
    <citation type="submission" date="2008-04" db="EMBL/GenBank/DDBJ databases">
        <title>Draft genome sequence of Providencia stuartii (ATCC 25827).</title>
        <authorList>
            <person name="Sudarsanam P."/>
            <person name="Ley R."/>
            <person name="Guruge J."/>
            <person name="Turnbaugh P.J."/>
            <person name="Mahowald M."/>
            <person name="Liep D."/>
            <person name="Gordon J."/>
        </authorList>
    </citation>
    <scope>NUCLEOTIDE SEQUENCE [LARGE SCALE GENOMIC DNA]</scope>
    <source>
        <strain evidence="6">ATCC 25827</strain>
    </source>
</reference>
<dbReference type="Proteomes" id="UP000004506">
    <property type="component" value="Unassembled WGS sequence"/>
</dbReference>
<name>A0AA86YYZ0_PROST</name>
<evidence type="ECO:0000259" key="4">
    <source>
        <dbReference type="PROSITE" id="PS51462"/>
    </source>
</evidence>
<comment type="cofactor">
    <cofactor evidence="1">
        <name>Mg(2+)</name>
        <dbReference type="ChEBI" id="CHEBI:18420"/>
    </cofactor>
</comment>
<dbReference type="InterPro" id="IPR020476">
    <property type="entry name" value="Nudix_hydrolase"/>
</dbReference>
<dbReference type="PANTHER" id="PTHR43736">
    <property type="entry name" value="ADP-RIBOSE PYROPHOSPHATASE"/>
    <property type="match status" value="1"/>
</dbReference>
<organism evidence="5 6">
    <name type="scientific">Providencia stuartii ATCC 25827</name>
    <dbReference type="NCBI Taxonomy" id="471874"/>
    <lineage>
        <taxon>Bacteria</taxon>
        <taxon>Pseudomonadati</taxon>
        <taxon>Pseudomonadota</taxon>
        <taxon>Gammaproteobacteria</taxon>
        <taxon>Enterobacterales</taxon>
        <taxon>Morganellaceae</taxon>
        <taxon>Providencia</taxon>
    </lineage>
</organism>
<comment type="caution">
    <text evidence="5">The sequence shown here is derived from an EMBL/GenBank/DDBJ whole genome shotgun (WGS) entry which is preliminary data.</text>
</comment>
<dbReference type="PROSITE" id="PS51462">
    <property type="entry name" value="NUDIX"/>
    <property type="match status" value="1"/>
</dbReference>
<evidence type="ECO:0000313" key="5">
    <source>
        <dbReference type="EMBL" id="EDU59394.1"/>
    </source>
</evidence>
<dbReference type="Pfam" id="PF00293">
    <property type="entry name" value="NUDIX"/>
    <property type="match status" value="1"/>
</dbReference>
<reference evidence="6" key="2">
    <citation type="submission" date="2008-04" db="EMBL/GenBank/DDBJ databases">
        <title>Draft genome sequence of Providencia stuartii(ATCC 25827).</title>
        <authorList>
            <person name="Sudarsanam P."/>
            <person name="Ley R."/>
            <person name="Guruge J."/>
            <person name="Turnbaugh P.J."/>
            <person name="Mahowald M."/>
            <person name="Liep D."/>
            <person name="Gordon J."/>
        </authorList>
    </citation>
    <scope>NUCLEOTIDE SEQUENCE [LARGE SCALE GENOMIC DNA]</scope>
    <source>
        <strain evidence="6">ATCC 25827</strain>
    </source>
</reference>
<gene>
    <name evidence="5" type="ORF">PROSTU_02583</name>
</gene>
<sequence>MIGKPHKIENNRMMTQEDKHFTATTLLRNQKGEFLLHKHRKLGCWLPPGGHLEDNEEPQDAVMREVREETGLDCRVIDCAYPTATKVTGCEKVTALPMPLAILKEFITDKEKGDHWHIDMVYLCELVSPDKTPDPAFCWVPFEELANLNIPHDLLQLASMVNETNLLK</sequence>
<comment type="similarity">
    <text evidence="3">Belongs to the Nudix hydrolase family.</text>
</comment>
<dbReference type="GO" id="GO:0016787">
    <property type="term" value="F:hydrolase activity"/>
    <property type="evidence" value="ECO:0007669"/>
    <property type="project" value="UniProtKB-KW"/>
</dbReference>
<proteinExistence type="inferred from homology"/>
<dbReference type="InterPro" id="IPR000086">
    <property type="entry name" value="NUDIX_hydrolase_dom"/>
</dbReference>
<dbReference type="Gene3D" id="3.90.79.10">
    <property type="entry name" value="Nucleoside Triphosphate Pyrophosphohydrolase"/>
    <property type="match status" value="1"/>
</dbReference>
<dbReference type="PRINTS" id="PR00502">
    <property type="entry name" value="NUDIXFAMILY"/>
</dbReference>
<dbReference type="PANTHER" id="PTHR43736:SF1">
    <property type="entry name" value="DIHYDRONEOPTERIN TRIPHOSPHATE DIPHOSPHATASE"/>
    <property type="match status" value="1"/>
</dbReference>
<evidence type="ECO:0000313" key="6">
    <source>
        <dbReference type="Proteomes" id="UP000004506"/>
    </source>
</evidence>